<protein>
    <submittedName>
        <fullName evidence="1">Uncharacterized protein</fullName>
    </submittedName>
</protein>
<reference evidence="2" key="1">
    <citation type="submission" date="2017-01" db="EMBL/GenBank/DDBJ databases">
        <authorList>
            <person name="Varghese N."/>
            <person name="Submissions S."/>
        </authorList>
    </citation>
    <scope>NUCLEOTIDE SEQUENCE [LARGE SCALE GENOMIC DNA]</scope>
    <source>
        <strain evidence="2">MNA4</strain>
    </source>
</reference>
<proteinExistence type="predicted"/>
<name>A0A1U7PRK8_9BACI</name>
<dbReference type="OrthoDB" id="2155647at2"/>
<dbReference type="EMBL" id="FTPL01000003">
    <property type="protein sequence ID" value="SIT87469.1"/>
    <property type="molecule type" value="Genomic_DNA"/>
</dbReference>
<gene>
    <name evidence="1" type="ORF">SAMN05428946_2102</name>
</gene>
<sequence length="168" mass="19201">MTYYHYLAADRKLPETVLGEKVRYMKFSELPLPDDPGDIRNLLDPKDLEAMAEEMVPVYDTELDAVFVTVTPVDGDEADGLPVTKPFIHQIDGIFEGDPEAVQKCAKELLGFLRSEFLPGEEVELYTCLSGEEDEARNEGLDRKINLQDPDLRVPLWFRDRQLVTLKR</sequence>
<dbReference type="STRING" id="550447.SAMN05428946_2102"/>
<evidence type="ECO:0000313" key="2">
    <source>
        <dbReference type="Proteomes" id="UP000187550"/>
    </source>
</evidence>
<organism evidence="1 2">
    <name type="scientific">Edaphobacillus lindanitolerans</name>
    <dbReference type="NCBI Taxonomy" id="550447"/>
    <lineage>
        <taxon>Bacteria</taxon>
        <taxon>Bacillati</taxon>
        <taxon>Bacillota</taxon>
        <taxon>Bacilli</taxon>
        <taxon>Bacillales</taxon>
        <taxon>Bacillaceae</taxon>
        <taxon>Edaphobacillus</taxon>
    </lineage>
</organism>
<keyword evidence="2" id="KW-1185">Reference proteome</keyword>
<evidence type="ECO:0000313" key="1">
    <source>
        <dbReference type="EMBL" id="SIT87469.1"/>
    </source>
</evidence>
<dbReference type="RefSeq" id="WP_076758758.1">
    <property type="nucleotide sequence ID" value="NZ_FTPL01000003.1"/>
</dbReference>
<accession>A0A1U7PRK8</accession>
<dbReference type="Proteomes" id="UP000187550">
    <property type="component" value="Unassembled WGS sequence"/>
</dbReference>
<dbReference type="AlphaFoldDB" id="A0A1U7PRK8"/>